<dbReference type="Pfam" id="PF05378">
    <property type="entry name" value="Hydant_A_N"/>
    <property type="match status" value="1"/>
</dbReference>
<feature type="region of interest" description="Disordered" evidence="1">
    <location>
        <begin position="617"/>
        <end position="638"/>
    </location>
</feature>
<dbReference type="STRING" id="225324.SAMN02745126_03153"/>
<reference evidence="6" key="1">
    <citation type="submission" date="2017-02" db="EMBL/GenBank/DDBJ databases">
        <authorList>
            <person name="Varghese N."/>
            <person name="Submissions S."/>
        </authorList>
    </citation>
    <scope>NUCLEOTIDE SEQUENCE [LARGE SCALE GENOMIC DNA]</scope>
    <source>
        <strain evidence="6">ATCC 27094</strain>
    </source>
</reference>
<organism evidence="5 6">
    <name type="scientific">Enhydrobacter aerosaccus</name>
    <dbReference type="NCBI Taxonomy" id="225324"/>
    <lineage>
        <taxon>Bacteria</taxon>
        <taxon>Pseudomonadati</taxon>
        <taxon>Pseudomonadota</taxon>
        <taxon>Alphaproteobacteria</taxon>
        <taxon>Hyphomicrobiales</taxon>
        <taxon>Enhydrobacter</taxon>
    </lineage>
</organism>
<dbReference type="Proteomes" id="UP000190092">
    <property type="component" value="Unassembled WGS sequence"/>
</dbReference>
<evidence type="ECO:0000259" key="3">
    <source>
        <dbReference type="Pfam" id="PF05378"/>
    </source>
</evidence>
<evidence type="ECO:0000259" key="4">
    <source>
        <dbReference type="Pfam" id="PF19278"/>
    </source>
</evidence>
<sequence>MPPVTTPESIRLAVDIGGTFTDVVLETGEARFSAKVLTTKAAPEDGVLEGMLRALKLAAIEPGQVGLIVHGTTLATNAIIERKGARTALVTTQGFRDSIEMAQENRFEQYDIFIEKPEPLVPRTLRFTVPERMDAKGGVRLPLDEKAVEALADTLKAKGIEAVAVGFLHSYANDAHEKRAGEILARRLPHVRLSLSSEVCPEVREYERFSTTCANAYVQPLMADYLERLRSRMEQAGFRCPVLLMTSGGGLTTLETAIRFPIRLVESGPAGGVILSTWIAERFGIDRILSFDMGGTTAKICIIDDGKPMASRSFEVDRRYRFMKGSGLPVRIPVIEMVEIGAGGGSLAGVDAMKRITVGPESAGSEPGPACYKLGGTRPAVTDANVVLGRIDPDRFAGGTIALDAGLSRAAIDSHVGQPLELDTTLAAFGISEVVEENMANAARVHAVERGAELEGRTLIAFGGGAPLHAARLAEKLGISDVLIPASAGVGSAVGFLRAPIAFEVVRSRFVRLSAFDAGEVNAMFAAMEKEATDVVKLGSGDAPITITRSADMRYAGQGHEILVPLPDGPFTSESVAELKRRFEAGYRALFSRVVPALDVEVVGWILRAEAPAPGRAADQATAGPQASGAEVGSSAAPRADEVRDLFNPLLREFASVPVHRRSKLRPGDSIAGPAVIAEDETTTIVTAGFTAALDPSGAIRLTAKAAPKSATLQEAAQ</sequence>
<dbReference type="PANTHER" id="PTHR11365:SF23">
    <property type="entry name" value="HYPOTHETICAL 5-OXOPROLINASE (EUROFUNG)-RELATED"/>
    <property type="match status" value="1"/>
</dbReference>
<keyword evidence="6" id="KW-1185">Reference proteome</keyword>
<dbReference type="Pfam" id="PF01968">
    <property type="entry name" value="Hydantoinase_A"/>
    <property type="match status" value="1"/>
</dbReference>
<dbReference type="Pfam" id="PF19278">
    <property type="entry name" value="Hydant_A_C"/>
    <property type="match status" value="1"/>
</dbReference>
<dbReference type="RefSeq" id="WP_085934858.1">
    <property type="nucleotide sequence ID" value="NZ_FUWJ01000003.1"/>
</dbReference>
<evidence type="ECO:0000313" key="6">
    <source>
        <dbReference type="Proteomes" id="UP000190092"/>
    </source>
</evidence>
<dbReference type="InterPro" id="IPR045079">
    <property type="entry name" value="Oxoprolinase-like"/>
</dbReference>
<dbReference type="InterPro" id="IPR002821">
    <property type="entry name" value="Hydantoinase_A"/>
</dbReference>
<evidence type="ECO:0000256" key="1">
    <source>
        <dbReference type="SAM" id="MobiDB-lite"/>
    </source>
</evidence>
<feature type="domain" description="Hydantoinase A/oxoprolinase" evidence="2">
    <location>
        <begin position="208"/>
        <end position="502"/>
    </location>
</feature>
<accession>A0A1T4QD14</accession>
<dbReference type="GO" id="GO:0006749">
    <property type="term" value="P:glutathione metabolic process"/>
    <property type="evidence" value="ECO:0007669"/>
    <property type="project" value="TreeGrafter"/>
</dbReference>
<name>A0A1T4QD14_9HYPH</name>
<evidence type="ECO:0000259" key="2">
    <source>
        <dbReference type="Pfam" id="PF01968"/>
    </source>
</evidence>
<dbReference type="GO" id="GO:0005829">
    <property type="term" value="C:cytosol"/>
    <property type="evidence" value="ECO:0007669"/>
    <property type="project" value="TreeGrafter"/>
</dbReference>
<dbReference type="GO" id="GO:0017168">
    <property type="term" value="F:5-oxoprolinase (ATP-hydrolyzing) activity"/>
    <property type="evidence" value="ECO:0007669"/>
    <property type="project" value="TreeGrafter"/>
</dbReference>
<dbReference type="EMBL" id="FUWJ01000003">
    <property type="protein sequence ID" value="SKA01710.1"/>
    <property type="molecule type" value="Genomic_DNA"/>
</dbReference>
<dbReference type="AlphaFoldDB" id="A0A1T4QD14"/>
<dbReference type="InterPro" id="IPR008040">
    <property type="entry name" value="Hydant_A_N"/>
</dbReference>
<feature type="domain" description="Hydantoinase/oxoprolinase N-terminal" evidence="3">
    <location>
        <begin position="11"/>
        <end position="186"/>
    </location>
</feature>
<proteinExistence type="predicted"/>
<dbReference type="OrthoDB" id="7314499at2"/>
<protein>
    <submittedName>
        <fullName evidence="5">N-methylhydantoinase A</fullName>
    </submittedName>
</protein>
<gene>
    <name evidence="5" type="ORF">SAMN02745126_03153</name>
</gene>
<evidence type="ECO:0000313" key="5">
    <source>
        <dbReference type="EMBL" id="SKA01710.1"/>
    </source>
</evidence>
<dbReference type="InterPro" id="IPR049517">
    <property type="entry name" value="ACX-like_C"/>
</dbReference>
<dbReference type="PANTHER" id="PTHR11365">
    <property type="entry name" value="5-OXOPROLINASE RELATED"/>
    <property type="match status" value="1"/>
</dbReference>
<feature type="domain" description="Acetophenone carboxylase-like C-terminal" evidence="4">
    <location>
        <begin position="520"/>
        <end position="696"/>
    </location>
</feature>